<name>A0A2K4DK70_9STAP</name>
<feature type="transmembrane region" description="Helical" evidence="9">
    <location>
        <begin position="155"/>
        <end position="175"/>
    </location>
</feature>
<sequence length="488" mass="52483">MSDFDSLIPGWFKSIVQVGNDLIWSQYLIGLLLTVGFFFTISSKFVQLRMLPEMFRALTEKPERLDSGEKGISPFQAFAISAGSRVGTGNIAGVATAIVLGGPGAVFWMWVIAFIGAASAFMEATLAQVYKVHDKEGGFRGGPAYYITKGLNQKWLGVFFAILITVTFAFVFNTVQSNTIAESLNTQYNISPVITGAVLAVITGIIIFGGVRSIATLSSLVVPIMAIVYIGMVLIILLLNIDQVVPMIGTIIKSAFGFEQVTGGAVGAALLQGIKRGLFSNEAGMGSAPNAAATAAVPHPVKQGLIQSLGVFFDTMLVCTATAIMILLYSGLKFGDNAPQGVQVTQSALNEHLGSAGGIFLTIAITLFAFSSVVGNYYYGQSNIEFLSTNKFILFVFRCLVVILVFVGAVVKTETVWSTADLFMGLMAIVNLVSIIGLSNIAIAVMRDYQKQRKAGMRPVFKPENLEINLFSIESWGRENKIPKKYKS</sequence>
<feature type="transmembrane region" description="Helical" evidence="9">
    <location>
        <begin position="77"/>
        <end position="101"/>
    </location>
</feature>
<keyword evidence="5 9" id="KW-0812">Transmembrane</keyword>
<dbReference type="AlphaFoldDB" id="A0A2K4DK70"/>
<comment type="caution">
    <text evidence="11">The sequence shown here is derived from an EMBL/GenBank/DDBJ whole genome shotgun (WGS) entry which is preliminary data.</text>
</comment>
<evidence type="ECO:0000256" key="3">
    <source>
        <dbReference type="ARBA" id="ARBA00022448"/>
    </source>
</evidence>
<keyword evidence="4 9" id="KW-1003">Cell membrane</keyword>
<dbReference type="Gene3D" id="1.20.1740.10">
    <property type="entry name" value="Amino acid/polyamine transporter I"/>
    <property type="match status" value="1"/>
</dbReference>
<accession>A0A2K4DK70</accession>
<comment type="similarity">
    <text evidence="2 9">Belongs to the alanine or glycine:cation symporter (AGCS) (TC 2.A.25) family.</text>
</comment>
<evidence type="ECO:0000256" key="2">
    <source>
        <dbReference type="ARBA" id="ARBA00009261"/>
    </source>
</evidence>
<dbReference type="EMBL" id="PYZI01000001">
    <property type="protein sequence ID" value="PTF15620.1"/>
    <property type="molecule type" value="Genomic_DNA"/>
</dbReference>
<evidence type="ECO:0000256" key="5">
    <source>
        <dbReference type="ARBA" id="ARBA00022692"/>
    </source>
</evidence>
<dbReference type="GO" id="GO:0005283">
    <property type="term" value="F:amino acid:sodium symporter activity"/>
    <property type="evidence" value="ECO:0007669"/>
    <property type="project" value="InterPro"/>
</dbReference>
<keyword evidence="8 9" id="KW-0472">Membrane</keyword>
<dbReference type="FunFam" id="1.20.1740.10:FF:000004">
    <property type="entry name" value="Sodium:alanine symporter family protein"/>
    <property type="match status" value="1"/>
</dbReference>
<keyword evidence="3 9" id="KW-0813">Transport</keyword>
<dbReference type="NCBIfam" id="TIGR00835">
    <property type="entry name" value="agcS"/>
    <property type="match status" value="1"/>
</dbReference>
<dbReference type="EMBL" id="PYZL01000057">
    <property type="protein sequence ID" value="PTE72266.1"/>
    <property type="molecule type" value="Genomic_DNA"/>
</dbReference>
<evidence type="ECO:0000256" key="6">
    <source>
        <dbReference type="ARBA" id="ARBA00022847"/>
    </source>
</evidence>
<comment type="subcellular location">
    <subcellularLocation>
        <location evidence="1 9">Cell membrane</location>
        <topology evidence="1 9">Multi-pass membrane protein</topology>
    </subcellularLocation>
</comment>
<dbReference type="OrthoDB" id="9804874at2"/>
<keyword evidence="13" id="KW-1185">Reference proteome</keyword>
<feature type="transmembrane region" description="Helical" evidence="9">
    <location>
        <begin position="311"/>
        <end position="332"/>
    </location>
</feature>
<dbReference type="EMBL" id="PYZH01000043">
    <property type="protein sequence ID" value="PTF14266.1"/>
    <property type="molecule type" value="Genomic_DNA"/>
</dbReference>
<feature type="transmembrane region" description="Helical" evidence="9">
    <location>
        <begin position="392"/>
        <end position="411"/>
    </location>
</feature>
<feature type="transmembrane region" description="Helical" evidence="9">
    <location>
        <begin position="187"/>
        <end position="208"/>
    </location>
</feature>
<evidence type="ECO:0000256" key="9">
    <source>
        <dbReference type="RuleBase" id="RU363064"/>
    </source>
</evidence>
<evidence type="ECO:0000256" key="1">
    <source>
        <dbReference type="ARBA" id="ARBA00004651"/>
    </source>
</evidence>
<evidence type="ECO:0000256" key="4">
    <source>
        <dbReference type="ARBA" id="ARBA00022475"/>
    </source>
</evidence>
<proteinExistence type="inferred from homology"/>
<evidence type="ECO:0000256" key="7">
    <source>
        <dbReference type="ARBA" id="ARBA00022989"/>
    </source>
</evidence>
<dbReference type="Proteomes" id="UP000242088">
    <property type="component" value="Unassembled WGS sequence"/>
</dbReference>
<dbReference type="PANTHER" id="PTHR30330">
    <property type="entry name" value="AGSS FAMILY TRANSPORTER, SODIUM-ALANINE"/>
    <property type="match status" value="1"/>
</dbReference>
<keyword evidence="6 9" id="KW-0769">Symport</keyword>
<dbReference type="Pfam" id="PF01235">
    <property type="entry name" value="Na_Ala_symp"/>
    <property type="match status" value="1"/>
</dbReference>
<protein>
    <submittedName>
        <fullName evidence="11">Alanine:cation symporter family protein</fullName>
    </submittedName>
</protein>
<dbReference type="PANTHER" id="PTHR30330:SF1">
    <property type="entry name" value="AMINO-ACID CARRIER PROTEIN ALST"/>
    <property type="match status" value="1"/>
</dbReference>
<evidence type="ECO:0000313" key="10">
    <source>
        <dbReference type="EMBL" id="PTE72266.1"/>
    </source>
</evidence>
<dbReference type="RefSeq" id="WP_103166965.1">
    <property type="nucleotide sequence ID" value="NZ_CP130489.1"/>
</dbReference>
<dbReference type="GO" id="GO:0005886">
    <property type="term" value="C:plasma membrane"/>
    <property type="evidence" value="ECO:0007669"/>
    <property type="project" value="UniProtKB-SubCell"/>
</dbReference>
<dbReference type="Proteomes" id="UP000243350">
    <property type="component" value="Unassembled WGS sequence"/>
</dbReference>
<dbReference type="GeneID" id="48888062"/>
<reference evidence="12" key="3">
    <citation type="submission" date="2018-03" db="EMBL/GenBank/DDBJ databases">
        <authorList>
            <person name="Naushad S."/>
        </authorList>
    </citation>
    <scope>NUCLEOTIDE SEQUENCE</scope>
    <source>
        <strain evidence="12">SNUC 1409</strain>
    </source>
</reference>
<evidence type="ECO:0000313" key="14">
    <source>
        <dbReference type="Proteomes" id="UP000242547"/>
    </source>
</evidence>
<feature type="transmembrane region" description="Helical" evidence="9">
    <location>
        <begin position="27"/>
        <end position="46"/>
    </location>
</feature>
<gene>
    <name evidence="10" type="ORF">BUY44_08315</name>
    <name evidence="12" type="ORF">BUY47_02240</name>
    <name evidence="11" type="ORF">BUY48_07705</name>
</gene>
<feature type="transmembrane region" description="Helical" evidence="9">
    <location>
        <begin position="352"/>
        <end position="380"/>
    </location>
</feature>
<evidence type="ECO:0000313" key="11">
    <source>
        <dbReference type="EMBL" id="PTF14266.1"/>
    </source>
</evidence>
<dbReference type="Proteomes" id="UP000242547">
    <property type="component" value="Unassembled WGS sequence"/>
</dbReference>
<feature type="transmembrane region" description="Helical" evidence="9">
    <location>
        <begin position="423"/>
        <end position="445"/>
    </location>
</feature>
<reference evidence="13 14" key="1">
    <citation type="journal article" date="2016" name="Front. Microbiol.">
        <title>Comprehensive Phylogenetic Analysis of Bovine Non-aureus Staphylococci Species Based on Whole-Genome Sequencing.</title>
        <authorList>
            <person name="Naushad S."/>
            <person name="Barkema H.W."/>
            <person name="Luby C."/>
            <person name="Condas L.A."/>
            <person name="Nobrega D.B."/>
            <person name="Carson D.A."/>
            <person name="De Buck J."/>
        </authorList>
    </citation>
    <scope>NUCLEOTIDE SEQUENCE [LARGE SCALE GENOMIC DNA]</scope>
    <source>
        <strain evidence="12 13">SNUC 1409</strain>
        <strain evidence="11 15">SNUC 4143</strain>
        <strain evidence="10 14">SNUC 761</strain>
    </source>
</reference>
<evidence type="ECO:0000313" key="12">
    <source>
        <dbReference type="EMBL" id="PTF15620.1"/>
    </source>
</evidence>
<dbReference type="InterPro" id="IPR001463">
    <property type="entry name" value="Na/Ala_symport"/>
</dbReference>
<dbReference type="PRINTS" id="PR00175">
    <property type="entry name" value="NAALASMPORT"/>
</dbReference>
<dbReference type="PROSITE" id="PS00873">
    <property type="entry name" value="NA_ALANINE_SYMP"/>
    <property type="match status" value="1"/>
</dbReference>
<keyword evidence="7 9" id="KW-1133">Transmembrane helix</keyword>
<feature type="transmembrane region" description="Helical" evidence="9">
    <location>
        <begin position="220"/>
        <end position="241"/>
    </location>
</feature>
<organism evidence="11 15">
    <name type="scientific">Staphylococcus devriesei</name>
    <dbReference type="NCBI Taxonomy" id="586733"/>
    <lineage>
        <taxon>Bacteria</taxon>
        <taxon>Bacillati</taxon>
        <taxon>Bacillota</taxon>
        <taxon>Bacilli</taxon>
        <taxon>Bacillales</taxon>
        <taxon>Staphylococcaceae</taxon>
        <taxon>Staphylococcus</taxon>
    </lineage>
</organism>
<reference evidence="11" key="2">
    <citation type="submission" date="2018-03" db="EMBL/GenBank/DDBJ databases">
        <authorList>
            <person name="Keele B.F."/>
        </authorList>
    </citation>
    <scope>NUCLEOTIDE SEQUENCE</scope>
    <source>
        <strain evidence="11">SNUC 4143</strain>
        <strain evidence="10">SNUC 761</strain>
    </source>
</reference>
<evidence type="ECO:0000256" key="8">
    <source>
        <dbReference type="ARBA" id="ARBA00023136"/>
    </source>
</evidence>
<evidence type="ECO:0000313" key="13">
    <source>
        <dbReference type="Proteomes" id="UP000242088"/>
    </source>
</evidence>
<evidence type="ECO:0000313" key="15">
    <source>
        <dbReference type="Proteomes" id="UP000243350"/>
    </source>
</evidence>